<name>A0A382LWN8_9ZZZZ</name>
<keyword evidence="5 6" id="KW-0472">Membrane</keyword>
<evidence type="ECO:0000256" key="5">
    <source>
        <dbReference type="ARBA" id="ARBA00023136"/>
    </source>
</evidence>
<feature type="transmembrane region" description="Helical" evidence="6">
    <location>
        <begin position="128"/>
        <end position="148"/>
    </location>
</feature>
<keyword evidence="4 6" id="KW-1133">Transmembrane helix</keyword>
<comment type="subcellular location">
    <subcellularLocation>
        <location evidence="1">Cell membrane</location>
        <topology evidence="1">Multi-pass membrane protein</topology>
    </subcellularLocation>
</comment>
<keyword evidence="2" id="KW-1003">Cell membrane</keyword>
<accession>A0A382LWN8</accession>
<proteinExistence type="predicted"/>
<evidence type="ECO:0000256" key="2">
    <source>
        <dbReference type="ARBA" id="ARBA00022475"/>
    </source>
</evidence>
<sequence>MKFHEPDLFQANSNCLTAMLLWAMGFVAVEYLFDHWGVLSLLSLRLVVSIIFLVLWWGLTESWTELSRAPWSQGLRLGGFGWGVGAILLLIGQRLSDPVATGITVAMMPIAGATVEVIFDNRRISSRLCVGIIFAVVGGYLATGANMAEGNFGLGVFLCLSAMFLFAWATRATTLIGDLSPIGQSTVTLCGGMLVTLLCYVLSLMAGLEESRISTFEVEQWLPLAIYVLPSCGIAQLLWIRGAGRLGVLLASFHMNAVPFYVMVIMVLLSLAEWKWIQAGGVALVAFGVLVSQMGRPRTHETI</sequence>
<dbReference type="PANTHER" id="PTHR42920:SF5">
    <property type="entry name" value="EAMA DOMAIN-CONTAINING PROTEIN"/>
    <property type="match status" value="1"/>
</dbReference>
<dbReference type="EMBL" id="UINC01089794">
    <property type="protein sequence ID" value="SVC41169.1"/>
    <property type="molecule type" value="Genomic_DNA"/>
</dbReference>
<feature type="transmembrane region" description="Helical" evidence="6">
    <location>
        <begin position="186"/>
        <end position="208"/>
    </location>
</feature>
<dbReference type="PANTHER" id="PTHR42920">
    <property type="entry name" value="OS03G0707200 PROTEIN-RELATED"/>
    <property type="match status" value="1"/>
</dbReference>
<evidence type="ECO:0000256" key="3">
    <source>
        <dbReference type="ARBA" id="ARBA00022692"/>
    </source>
</evidence>
<dbReference type="AlphaFoldDB" id="A0A382LWN8"/>
<evidence type="ECO:0000256" key="4">
    <source>
        <dbReference type="ARBA" id="ARBA00022989"/>
    </source>
</evidence>
<dbReference type="GO" id="GO:0005886">
    <property type="term" value="C:plasma membrane"/>
    <property type="evidence" value="ECO:0007669"/>
    <property type="project" value="UniProtKB-SubCell"/>
</dbReference>
<evidence type="ECO:0000313" key="8">
    <source>
        <dbReference type="EMBL" id="SVC41169.1"/>
    </source>
</evidence>
<feature type="transmembrane region" description="Helical" evidence="6">
    <location>
        <begin position="246"/>
        <end position="270"/>
    </location>
</feature>
<feature type="transmembrane region" description="Helical" evidence="6">
    <location>
        <begin position="12"/>
        <end position="33"/>
    </location>
</feature>
<dbReference type="Pfam" id="PF00892">
    <property type="entry name" value="EamA"/>
    <property type="match status" value="1"/>
</dbReference>
<protein>
    <recommendedName>
        <fullName evidence="7">EamA domain-containing protein</fullName>
    </recommendedName>
</protein>
<feature type="transmembrane region" description="Helical" evidence="6">
    <location>
        <begin position="220"/>
        <end position="239"/>
    </location>
</feature>
<evidence type="ECO:0000256" key="1">
    <source>
        <dbReference type="ARBA" id="ARBA00004651"/>
    </source>
</evidence>
<feature type="domain" description="EamA" evidence="7">
    <location>
        <begin position="15"/>
        <end position="142"/>
    </location>
</feature>
<dbReference type="InterPro" id="IPR000620">
    <property type="entry name" value="EamA_dom"/>
</dbReference>
<dbReference type="InterPro" id="IPR051258">
    <property type="entry name" value="Diverse_Substrate_Transporter"/>
</dbReference>
<feature type="transmembrane region" description="Helical" evidence="6">
    <location>
        <begin position="39"/>
        <end position="59"/>
    </location>
</feature>
<feature type="transmembrane region" description="Helical" evidence="6">
    <location>
        <begin position="71"/>
        <end position="92"/>
    </location>
</feature>
<dbReference type="InterPro" id="IPR037185">
    <property type="entry name" value="EmrE-like"/>
</dbReference>
<evidence type="ECO:0000259" key="7">
    <source>
        <dbReference type="Pfam" id="PF00892"/>
    </source>
</evidence>
<evidence type="ECO:0000256" key="6">
    <source>
        <dbReference type="SAM" id="Phobius"/>
    </source>
</evidence>
<organism evidence="8">
    <name type="scientific">marine metagenome</name>
    <dbReference type="NCBI Taxonomy" id="408172"/>
    <lineage>
        <taxon>unclassified sequences</taxon>
        <taxon>metagenomes</taxon>
        <taxon>ecological metagenomes</taxon>
    </lineage>
</organism>
<gene>
    <name evidence="8" type="ORF">METZ01_LOCUS294023</name>
</gene>
<reference evidence="8" key="1">
    <citation type="submission" date="2018-05" db="EMBL/GenBank/DDBJ databases">
        <authorList>
            <person name="Lanie J.A."/>
            <person name="Ng W.-L."/>
            <person name="Kazmierczak K.M."/>
            <person name="Andrzejewski T.M."/>
            <person name="Davidsen T.M."/>
            <person name="Wayne K.J."/>
            <person name="Tettelin H."/>
            <person name="Glass J.I."/>
            <person name="Rusch D."/>
            <person name="Podicherti R."/>
            <person name="Tsui H.-C.T."/>
            <person name="Winkler M.E."/>
        </authorList>
    </citation>
    <scope>NUCLEOTIDE SEQUENCE</scope>
</reference>
<dbReference type="SUPFAM" id="SSF103481">
    <property type="entry name" value="Multidrug resistance efflux transporter EmrE"/>
    <property type="match status" value="1"/>
</dbReference>
<feature type="transmembrane region" description="Helical" evidence="6">
    <location>
        <begin position="154"/>
        <end position="174"/>
    </location>
</feature>
<keyword evidence="3 6" id="KW-0812">Transmembrane</keyword>
<feature type="transmembrane region" description="Helical" evidence="6">
    <location>
        <begin position="98"/>
        <end position="119"/>
    </location>
</feature>